<dbReference type="EMBL" id="FOKG01000021">
    <property type="protein sequence ID" value="SFB57962.1"/>
    <property type="molecule type" value="Genomic_DNA"/>
</dbReference>
<dbReference type="Proteomes" id="UP000243799">
    <property type="component" value="Unassembled WGS sequence"/>
</dbReference>
<accession>A0A1I1C743</accession>
<dbReference type="RefSeq" id="WP_091677326.1">
    <property type="nucleotide sequence ID" value="NZ_FOKG01000021.1"/>
</dbReference>
<sequence>MAEDDHRVIVSIADDNLDRIGAVVATLRSAGLRVQDVQDVIGTVTGWVHDDALGSLKDVPGVVDVEFDRGYQLPPGDGPQ</sequence>
<dbReference type="STRING" id="490629.SAMN05216266_12192"/>
<dbReference type="AlphaFoldDB" id="A0A1I1C743"/>
<reference evidence="2" key="1">
    <citation type="submission" date="2016-10" db="EMBL/GenBank/DDBJ databases">
        <authorList>
            <person name="Varghese N."/>
            <person name="Submissions S."/>
        </authorList>
    </citation>
    <scope>NUCLEOTIDE SEQUENCE [LARGE SCALE GENOMIC DNA]</scope>
    <source>
        <strain evidence="2">CGMCC 4.3568</strain>
    </source>
</reference>
<organism evidence="1 2">
    <name type="scientific">Amycolatopsis marina</name>
    <dbReference type="NCBI Taxonomy" id="490629"/>
    <lineage>
        <taxon>Bacteria</taxon>
        <taxon>Bacillati</taxon>
        <taxon>Actinomycetota</taxon>
        <taxon>Actinomycetes</taxon>
        <taxon>Pseudonocardiales</taxon>
        <taxon>Pseudonocardiaceae</taxon>
        <taxon>Amycolatopsis</taxon>
    </lineage>
</organism>
<evidence type="ECO:0000313" key="2">
    <source>
        <dbReference type="Proteomes" id="UP000243799"/>
    </source>
</evidence>
<keyword evidence="2" id="KW-1185">Reference proteome</keyword>
<gene>
    <name evidence="1" type="ORF">SAMN05216266_12192</name>
</gene>
<evidence type="ECO:0000313" key="1">
    <source>
        <dbReference type="EMBL" id="SFB57962.1"/>
    </source>
</evidence>
<dbReference type="OrthoDB" id="5007920at2"/>
<evidence type="ECO:0008006" key="3">
    <source>
        <dbReference type="Google" id="ProtNLM"/>
    </source>
</evidence>
<proteinExistence type="predicted"/>
<protein>
    <recommendedName>
        <fullName evidence="3">Ketohydroxyglutarate aldolase</fullName>
    </recommendedName>
</protein>
<name>A0A1I1C743_9PSEU</name>